<organism evidence="3 4">
    <name type="scientific">Oryza sativa subsp. japonica</name>
    <name type="common">Rice</name>
    <dbReference type="NCBI Taxonomy" id="39947"/>
    <lineage>
        <taxon>Eukaryota</taxon>
        <taxon>Viridiplantae</taxon>
        <taxon>Streptophyta</taxon>
        <taxon>Embryophyta</taxon>
        <taxon>Tracheophyta</taxon>
        <taxon>Spermatophyta</taxon>
        <taxon>Magnoliopsida</taxon>
        <taxon>Liliopsida</taxon>
        <taxon>Poales</taxon>
        <taxon>Poaceae</taxon>
        <taxon>BOP clade</taxon>
        <taxon>Oryzoideae</taxon>
        <taxon>Oryzeae</taxon>
        <taxon>Oryzinae</taxon>
        <taxon>Oryza</taxon>
        <taxon>Oryza sativa</taxon>
    </lineage>
</organism>
<evidence type="ECO:0000313" key="3">
    <source>
        <dbReference type="EMBL" id="BAS77187.1"/>
    </source>
</evidence>
<dbReference type="InParanoid" id="A0A0P0VFE9"/>
<evidence type="ECO:0000313" key="4">
    <source>
        <dbReference type="Proteomes" id="UP000059680"/>
    </source>
</evidence>
<dbReference type="Proteomes" id="UP000059680">
    <property type="component" value="Chromosome 2"/>
</dbReference>
<dbReference type="AlphaFoldDB" id="A0A0P0VFE9"/>
<feature type="region of interest" description="Disordered" evidence="1">
    <location>
        <begin position="102"/>
        <end position="130"/>
    </location>
</feature>
<keyword evidence="2" id="KW-0732">Signal</keyword>
<accession>A0A0P0VFE9</accession>
<gene>
    <name evidence="3" type="ordered locus">Os02g0169500</name>
    <name evidence="3" type="ORF">OSNPB_020169500</name>
</gene>
<reference evidence="4" key="1">
    <citation type="journal article" date="2005" name="Nature">
        <title>The map-based sequence of the rice genome.</title>
        <authorList>
            <consortium name="International rice genome sequencing project (IRGSP)"/>
            <person name="Matsumoto T."/>
            <person name="Wu J."/>
            <person name="Kanamori H."/>
            <person name="Katayose Y."/>
            <person name="Fujisawa M."/>
            <person name="Namiki N."/>
            <person name="Mizuno H."/>
            <person name="Yamamoto K."/>
            <person name="Antonio B.A."/>
            <person name="Baba T."/>
            <person name="Sakata K."/>
            <person name="Nagamura Y."/>
            <person name="Aoki H."/>
            <person name="Arikawa K."/>
            <person name="Arita K."/>
            <person name="Bito T."/>
            <person name="Chiden Y."/>
            <person name="Fujitsuka N."/>
            <person name="Fukunaka R."/>
            <person name="Hamada M."/>
            <person name="Harada C."/>
            <person name="Hayashi A."/>
            <person name="Hijishita S."/>
            <person name="Honda M."/>
            <person name="Hosokawa S."/>
            <person name="Ichikawa Y."/>
            <person name="Idonuma A."/>
            <person name="Iijima M."/>
            <person name="Ikeda M."/>
            <person name="Ikeno M."/>
            <person name="Ito K."/>
            <person name="Ito S."/>
            <person name="Ito T."/>
            <person name="Ito Y."/>
            <person name="Ito Y."/>
            <person name="Iwabuchi A."/>
            <person name="Kamiya K."/>
            <person name="Karasawa W."/>
            <person name="Kurita K."/>
            <person name="Katagiri S."/>
            <person name="Kikuta A."/>
            <person name="Kobayashi H."/>
            <person name="Kobayashi N."/>
            <person name="Machita K."/>
            <person name="Maehara T."/>
            <person name="Masukawa M."/>
            <person name="Mizubayashi T."/>
            <person name="Mukai Y."/>
            <person name="Nagasaki H."/>
            <person name="Nagata Y."/>
            <person name="Naito S."/>
            <person name="Nakashima M."/>
            <person name="Nakama Y."/>
            <person name="Nakamichi Y."/>
            <person name="Nakamura M."/>
            <person name="Meguro A."/>
            <person name="Negishi M."/>
            <person name="Ohta I."/>
            <person name="Ohta T."/>
            <person name="Okamoto M."/>
            <person name="Ono N."/>
            <person name="Saji S."/>
            <person name="Sakaguchi M."/>
            <person name="Sakai K."/>
            <person name="Shibata M."/>
            <person name="Shimokawa T."/>
            <person name="Song J."/>
            <person name="Takazaki Y."/>
            <person name="Terasawa K."/>
            <person name="Tsugane M."/>
            <person name="Tsuji K."/>
            <person name="Ueda S."/>
            <person name="Waki K."/>
            <person name="Yamagata H."/>
            <person name="Yamamoto M."/>
            <person name="Yamamoto S."/>
            <person name="Yamane H."/>
            <person name="Yoshiki S."/>
            <person name="Yoshihara R."/>
            <person name="Yukawa K."/>
            <person name="Zhong H."/>
            <person name="Yano M."/>
            <person name="Yuan Q."/>
            <person name="Ouyang S."/>
            <person name="Liu J."/>
            <person name="Jones K.M."/>
            <person name="Gansberger K."/>
            <person name="Moffat K."/>
            <person name="Hill J."/>
            <person name="Bera J."/>
            <person name="Fadrosh D."/>
            <person name="Jin S."/>
            <person name="Johri S."/>
            <person name="Kim M."/>
            <person name="Overton L."/>
            <person name="Reardon M."/>
            <person name="Tsitrin T."/>
            <person name="Vuong H."/>
            <person name="Weaver B."/>
            <person name="Ciecko A."/>
            <person name="Tallon L."/>
            <person name="Jackson J."/>
            <person name="Pai G."/>
            <person name="Aken S.V."/>
            <person name="Utterback T."/>
            <person name="Reidmuller S."/>
            <person name="Feldblyum T."/>
            <person name="Hsiao J."/>
            <person name="Zismann V."/>
            <person name="Iobst S."/>
            <person name="de Vazeille A.R."/>
            <person name="Buell C.R."/>
            <person name="Ying K."/>
            <person name="Li Y."/>
            <person name="Lu T."/>
            <person name="Huang Y."/>
            <person name="Zhao Q."/>
            <person name="Feng Q."/>
            <person name="Zhang L."/>
            <person name="Zhu J."/>
            <person name="Weng Q."/>
            <person name="Mu J."/>
            <person name="Lu Y."/>
            <person name="Fan D."/>
            <person name="Liu Y."/>
            <person name="Guan J."/>
            <person name="Zhang Y."/>
            <person name="Yu S."/>
            <person name="Liu X."/>
            <person name="Zhang Y."/>
            <person name="Hong G."/>
            <person name="Han B."/>
            <person name="Choisne N."/>
            <person name="Demange N."/>
            <person name="Orjeda G."/>
            <person name="Samain S."/>
            <person name="Cattolico L."/>
            <person name="Pelletier E."/>
            <person name="Couloux A."/>
            <person name="Segurens B."/>
            <person name="Wincker P."/>
            <person name="D'Hont A."/>
            <person name="Scarpelli C."/>
            <person name="Weissenbach J."/>
            <person name="Salanoubat M."/>
            <person name="Quetier F."/>
            <person name="Yu Y."/>
            <person name="Kim H.R."/>
            <person name="Rambo T."/>
            <person name="Currie J."/>
            <person name="Collura K."/>
            <person name="Luo M."/>
            <person name="Yang T."/>
            <person name="Ammiraju J.S.S."/>
            <person name="Engler F."/>
            <person name="Soderlund C."/>
            <person name="Wing R.A."/>
            <person name="Palmer L.E."/>
            <person name="de la Bastide M."/>
            <person name="Spiegel L."/>
            <person name="Nascimento L."/>
            <person name="Zutavern T."/>
            <person name="O'Shaughnessy A."/>
            <person name="Dike S."/>
            <person name="Dedhia N."/>
            <person name="Preston R."/>
            <person name="Balija V."/>
            <person name="McCombie W.R."/>
            <person name="Chow T."/>
            <person name="Chen H."/>
            <person name="Chung M."/>
            <person name="Chen C."/>
            <person name="Shaw J."/>
            <person name="Wu H."/>
            <person name="Hsiao K."/>
            <person name="Chao Y."/>
            <person name="Chu M."/>
            <person name="Cheng C."/>
            <person name="Hour A."/>
            <person name="Lee P."/>
            <person name="Lin S."/>
            <person name="Lin Y."/>
            <person name="Liou J."/>
            <person name="Liu S."/>
            <person name="Hsing Y."/>
            <person name="Raghuvanshi S."/>
            <person name="Mohanty A."/>
            <person name="Bharti A.K."/>
            <person name="Gaur A."/>
            <person name="Gupta V."/>
            <person name="Kumar D."/>
            <person name="Ravi V."/>
            <person name="Vij S."/>
            <person name="Kapur A."/>
            <person name="Khurana P."/>
            <person name="Khurana P."/>
            <person name="Khurana J.P."/>
            <person name="Tyagi A.K."/>
            <person name="Gaikwad K."/>
            <person name="Singh A."/>
            <person name="Dalal V."/>
            <person name="Srivastava S."/>
            <person name="Dixit A."/>
            <person name="Pal A.K."/>
            <person name="Ghazi I.A."/>
            <person name="Yadav M."/>
            <person name="Pandit A."/>
            <person name="Bhargava A."/>
            <person name="Sureshbabu K."/>
            <person name="Batra K."/>
            <person name="Sharma T.R."/>
            <person name="Mohapatra T."/>
            <person name="Singh N.K."/>
            <person name="Messing J."/>
            <person name="Nelson A.B."/>
            <person name="Fuks G."/>
            <person name="Kavchok S."/>
            <person name="Keizer G."/>
            <person name="Linton E."/>
            <person name="Llaca V."/>
            <person name="Song R."/>
            <person name="Tanyolac B."/>
            <person name="Young S."/>
            <person name="Ho-Il K."/>
            <person name="Hahn J.H."/>
            <person name="Sangsakoo G."/>
            <person name="Vanavichit A."/>
            <person name="de Mattos Luiz.A.T."/>
            <person name="Zimmer P.D."/>
            <person name="Malone G."/>
            <person name="Dellagostin O."/>
            <person name="de Oliveira A.C."/>
            <person name="Bevan M."/>
            <person name="Bancroft I."/>
            <person name="Minx P."/>
            <person name="Cordum H."/>
            <person name="Wilson R."/>
            <person name="Cheng Z."/>
            <person name="Jin W."/>
            <person name="Jiang J."/>
            <person name="Leong S.A."/>
            <person name="Iwama H."/>
            <person name="Gojobori T."/>
            <person name="Itoh T."/>
            <person name="Niimura Y."/>
            <person name="Fujii Y."/>
            <person name="Habara T."/>
            <person name="Sakai H."/>
            <person name="Sato Y."/>
            <person name="Wilson G."/>
            <person name="Kumar K."/>
            <person name="McCouch S."/>
            <person name="Juretic N."/>
            <person name="Hoen D."/>
            <person name="Wright S."/>
            <person name="Bruskiewich R."/>
            <person name="Bureau T."/>
            <person name="Miyao A."/>
            <person name="Hirochika H."/>
            <person name="Nishikawa T."/>
            <person name="Kadowaki K."/>
            <person name="Sugiura M."/>
            <person name="Burr B."/>
            <person name="Sasaki T."/>
        </authorList>
    </citation>
    <scope>NUCLEOTIDE SEQUENCE [LARGE SCALE GENOMIC DNA]</scope>
    <source>
        <strain evidence="4">cv. Nipponbare</strain>
    </source>
</reference>
<dbReference type="EMBL" id="AP014958">
    <property type="protein sequence ID" value="BAS77187.1"/>
    <property type="molecule type" value="Genomic_DNA"/>
</dbReference>
<dbReference type="PaxDb" id="39947-A0A0P0VFE9"/>
<feature type="signal peptide" evidence="2">
    <location>
        <begin position="1"/>
        <end position="22"/>
    </location>
</feature>
<proteinExistence type="predicted"/>
<feature type="chain" id="PRO_5006056321" evidence="2">
    <location>
        <begin position="23"/>
        <end position="144"/>
    </location>
</feature>
<keyword evidence="4" id="KW-1185">Reference proteome</keyword>
<name>A0A0P0VFE9_ORYSJ</name>
<protein>
    <submittedName>
        <fullName evidence="3">Os02g0169500 protein</fullName>
    </submittedName>
</protein>
<reference evidence="3 4" key="3">
    <citation type="journal article" date="2013" name="Rice">
        <title>Improvement of the Oryza sativa Nipponbare reference genome using next generation sequence and optical map data.</title>
        <authorList>
            <person name="Kawahara Y."/>
            <person name="de la Bastide M."/>
            <person name="Hamilton J.P."/>
            <person name="Kanamori H."/>
            <person name="McCombie W.R."/>
            <person name="Ouyang S."/>
            <person name="Schwartz D.C."/>
            <person name="Tanaka T."/>
            <person name="Wu J."/>
            <person name="Zhou S."/>
            <person name="Childs K.L."/>
            <person name="Davidson R.M."/>
            <person name="Lin H."/>
            <person name="Quesada-Ocampo L."/>
            <person name="Vaillancourt B."/>
            <person name="Sakai H."/>
            <person name="Lee S.S."/>
            <person name="Kim J."/>
            <person name="Numa H."/>
            <person name="Itoh T."/>
            <person name="Buell C.R."/>
            <person name="Matsumoto T."/>
        </authorList>
    </citation>
    <scope>NUCLEOTIDE SEQUENCE [LARGE SCALE GENOMIC DNA]</scope>
    <source>
        <strain evidence="4">cv. Nipponbare</strain>
    </source>
</reference>
<sequence length="144" mass="16180">MVQPLPSLSAILLLNLEACTYSLVRDVKDAALFLRLNVGHLFVCICRDGFSRRRDEEMDWRHSHRGEGIANPTESPTADMPPEVGTRVFTLSYAWVTMSPTLSQGEDGARHQPLPQAHEDDLRKTTARGQVLQTPGLKRLTWVD</sequence>
<reference evidence="3 4" key="2">
    <citation type="journal article" date="2013" name="Plant Cell Physiol.">
        <title>Rice Annotation Project Database (RAP-DB): an integrative and interactive database for rice genomics.</title>
        <authorList>
            <person name="Sakai H."/>
            <person name="Lee S.S."/>
            <person name="Tanaka T."/>
            <person name="Numa H."/>
            <person name="Kim J."/>
            <person name="Kawahara Y."/>
            <person name="Wakimoto H."/>
            <person name="Yang C.C."/>
            <person name="Iwamoto M."/>
            <person name="Abe T."/>
            <person name="Yamada Y."/>
            <person name="Muto A."/>
            <person name="Inokuchi H."/>
            <person name="Ikemura T."/>
            <person name="Matsumoto T."/>
            <person name="Sasaki T."/>
            <person name="Itoh T."/>
        </authorList>
    </citation>
    <scope>NUCLEOTIDE SEQUENCE [LARGE SCALE GENOMIC DNA]</scope>
    <source>
        <strain evidence="4">cv. Nipponbare</strain>
    </source>
</reference>
<evidence type="ECO:0000256" key="2">
    <source>
        <dbReference type="SAM" id="SignalP"/>
    </source>
</evidence>
<evidence type="ECO:0000256" key="1">
    <source>
        <dbReference type="SAM" id="MobiDB-lite"/>
    </source>
</evidence>